<dbReference type="PROSITE" id="PS00108">
    <property type="entry name" value="PROTEIN_KINASE_ST"/>
    <property type="match status" value="1"/>
</dbReference>
<evidence type="ECO:0000256" key="2">
    <source>
        <dbReference type="ARBA" id="ARBA00022692"/>
    </source>
</evidence>
<dbReference type="SUPFAM" id="SSF56112">
    <property type="entry name" value="Protein kinase-like (PK-like)"/>
    <property type="match status" value="1"/>
</dbReference>
<evidence type="ECO:0000256" key="3">
    <source>
        <dbReference type="ARBA" id="ARBA00022729"/>
    </source>
</evidence>
<reference evidence="7" key="2">
    <citation type="submission" date="2018-10" db="UniProtKB">
        <authorList>
            <consortium name="EnsemblPlants"/>
        </authorList>
    </citation>
    <scope>IDENTIFICATION</scope>
</reference>
<dbReference type="SMR" id="A0A3B6GTZ2"/>
<sequence>MPNGSLDAHLFREKSGVLSWNVRYQIALGIAKGLAYLHEECEDWIIHCDIKPENILLDAEFCPKIADFGMAKLLGREFNSALTTMRGTMGYLAPEWLSGQPITRKADVYSFGIVLFEIISGRRCTEVVKIGSHRYFPLHAAARVNEGEVLCLLDARLEGDANVEELEVICRVACWCIQDQENDRPSMGQAVRMLEGVLDVDMPPIPTSLQDLMEGDESDIYPDS</sequence>
<dbReference type="Gramene" id="TraesROB_scaffold_060987_01G000100.1">
    <property type="protein sequence ID" value="TraesROB_scaffold_060987_01G000100.1"/>
    <property type="gene ID" value="TraesROB_scaffold_060987_01G000100"/>
</dbReference>
<proteinExistence type="predicted"/>
<dbReference type="PIRSF" id="PIRSF000654">
    <property type="entry name" value="Integrin-linked_kinase"/>
    <property type="match status" value="1"/>
</dbReference>
<accession>A0A3B6GTZ2</accession>
<feature type="domain" description="Protein kinase" evidence="6">
    <location>
        <begin position="1"/>
        <end position="198"/>
    </location>
</feature>
<name>A0A3B6GTZ2_WHEAT</name>
<dbReference type="STRING" id="4565.A0A3B6GTZ2"/>
<dbReference type="OMA" id="HEECEDW"/>
<dbReference type="Gene3D" id="1.10.510.10">
    <property type="entry name" value="Transferase(Phosphotransferase) domain 1"/>
    <property type="match status" value="1"/>
</dbReference>
<protein>
    <recommendedName>
        <fullName evidence="6">Protein kinase domain-containing protein</fullName>
    </recommendedName>
</protein>
<dbReference type="Gramene" id="TraesRN3D0100351400.1">
    <property type="protein sequence ID" value="TraesRN3D0100351400.1"/>
    <property type="gene ID" value="TraesRN3D0100351400"/>
</dbReference>
<dbReference type="PANTHER" id="PTHR47974:SF19">
    <property type="entry name" value="RECEPTOR-LIKE SERINE_THREONINE-PROTEIN KINASE"/>
    <property type="match status" value="1"/>
</dbReference>
<evidence type="ECO:0000313" key="8">
    <source>
        <dbReference type="Proteomes" id="UP000019116"/>
    </source>
</evidence>
<dbReference type="FunFam" id="1.10.510.10:FF:000227">
    <property type="entry name" value="Serine/threonine-protein kinase"/>
    <property type="match status" value="1"/>
</dbReference>
<dbReference type="InterPro" id="IPR011009">
    <property type="entry name" value="Kinase-like_dom_sf"/>
</dbReference>
<evidence type="ECO:0000259" key="6">
    <source>
        <dbReference type="PROSITE" id="PS50011"/>
    </source>
</evidence>
<dbReference type="Gramene" id="TraesCS3D03G0332300.1">
    <property type="protein sequence ID" value="TraesCS3D03G0332300.1.CDS1"/>
    <property type="gene ID" value="TraesCS3D03G0332300"/>
</dbReference>
<dbReference type="GO" id="GO:0004672">
    <property type="term" value="F:protein kinase activity"/>
    <property type="evidence" value="ECO:0007669"/>
    <property type="project" value="InterPro"/>
</dbReference>
<dbReference type="AlphaFoldDB" id="A0A3B6GTZ2"/>
<evidence type="ECO:0000256" key="4">
    <source>
        <dbReference type="ARBA" id="ARBA00022989"/>
    </source>
</evidence>
<dbReference type="Gramene" id="TraesCLE_scaffold_051290_01G000100.1">
    <property type="protein sequence ID" value="TraesCLE_scaffold_051290_01G000100.1"/>
    <property type="gene ID" value="TraesCLE_scaffold_051290_01G000100"/>
</dbReference>
<dbReference type="Pfam" id="PF00069">
    <property type="entry name" value="Pkinase"/>
    <property type="match status" value="1"/>
</dbReference>
<organism evidence="7">
    <name type="scientific">Triticum aestivum</name>
    <name type="common">Wheat</name>
    <dbReference type="NCBI Taxonomy" id="4565"/>
    <lineage>
        <taxon>Eukaryota</taxon>
        <taxon>Viridiplantae</taxon>
        <taxon>Streptophyta</taxon>
        <taxon>Embryophyta</taxon>
        <taxon>Tracheophyta</taxon>
        <taxon>Spermatophyta</taxon>
        <taxon>Magnoliopsida</taxon>
        <taxon>Liliopsida</taxon>
        <taxon>Poales</taxon>
        <taxon>Poaceae</taxon>
        <taxon>BOP clade</taxon>
        <taxon>Pooideae</taxon>
        <taxon>Triticodae</taxon>
        <taxon>Triticeae</taxon>
        <taxon>Triticinae</taxon>
        <taxon>Triticum</taxon>
    </lineage>
</organism>
<comment type="subcellular location">
    <subcellularLocation>
        <location evidence="1">Membrane</location>
        <topology evidence="1">Single-pass membrane protein</topology>
    </subcellularLocation>
</comment>
<dbReference type="Proteomes" id="UP000019116">
    <property type="component" value="Chromosome 3D"/>
</dbReference>
<dbReference type="GO" id="GO:0005524">
    <property type="term" value="F:ATP binding"/>
    <property type="evidence" value="ECO:0007669"/>
    <property type="project" value="InterPro"/>
</dbReference>
<evidence type="ECO:0000313" key="7">
    <source>
        <dbReference type="EnsemblPlants" id="TraesCS3D02G156400.1.cds1"/>
    </source>
</evidence>
<keyword evidence="4" id="KW-1133">Transmembrane helix</keyword>
<dbReference type="EnsemblPlants" id="TraesCS3D02G156400.1">
    <property type="protein sequence ID" value="TraesCS3D02G156400.1.cds1"/>
    <property type="gene ID" value="TraesCS3D02G156400"/>
</dbReference>
<evidence type="ECO:0000256" key="5">
    <source>
        <dbReference type="ARBA" id="ARBA00023136"/>
    </source>
</evidence>
<dbReference type="SMART" id="SM00220">
    <property type="entry name" value="S_TKc"/>
    <property type="match status" value="1"/>
</dbReference>
<keyword evidence="5" id="KW-0472">Membrane</keyword>
<dbReference type="PANTHER" id="PTHR47974">
    <property type="entry name" value="OS07G0415500 PROTEIN"/>
    <property type="match status" value="1"/>
</dbReference>
<keyword evidence="3" id="KW-0732">Signal</keyword>
<keyword evidence="8" id="KW-1185">Reference proteome</keyword>
<reference evidence="7" key="1">
    <citation type="submission" date="2018-08" db="EMBL/GenBank/DDBJ databases">
        <authorList>
            <person name="Rossello M."/>
        </authorList>
    </citation>
    <scope>NUCLEOTIDE SEQUENCE [LARGE SCALE GENOMIC DNA]</scope>
    <source>
        <strain evidence="7">cv. Chinese Spring</strain>
    </source>
</reference>
<dbReference type="GO" id="GO:0016020">
    <property type="term" value="C:membrane"/>
    <property type="evidence" value="ECO:0007669"/>
    <property type="project" value="UniProtKB-SubCell"/>
</dbReference>
<dbReference type="InterPro" id="IPR008271">
    <property type="entry name" value="Ser/Thr_kinase_AS"/>
</dbReference>
<dbReference type="InterPro" id="IPR000719">
    <property type="entry name" value="Prot_kinase_dom"/>
</dbReference>
<dbReference type="Gramene" id="TraesKAR3D01G0096820.1">
    <property type="protein sequence ID" value="cds.TraesKAR3D01G0096820.1"/>
    <property type="gene ID" value="TraesKAR3D01G0096820"/>
</dbReference>
<evidence type="ECO:0000256" key="1">
    <source>
        <dbReference type="ARBA" id="ARBA00004167"/>
    </source>
</evidence>
<dbReference type="PROSITE" id="PS50011">
    <property type="entry name" value="PROTEIN_KINASE_DOM"/>
    <property type="match status" value="1"/>
</dbReference>
<dbReference type="Gramene" id="TraesCS3D02G156400.1">
    <property type="protein sequence ID" value="TraesCS3D02G156400.1.cds1"/>
    <property type="gene ID" value="TraesCS3D02G156400"/>
</dbReference>
<dbReference type="Gramene" id="TraesWEE_scaffold_021181_01G000100.1">
    <property type="protein sequence ID" value="TraesWEE_scaffold_021181_01G000100.1"/>
    <property type="gene ID" value="TraesWEE_scaffold_021181_01G000100"/>
</dbReference>
<keyword evidence="2" id="KW-0812">Transmembrane</keyword>
<dbReference type="PaxDb" id="4565-Traes_3DS_571A275F2.1"/>